<dbReference type="EMBL" id="JYDJ01000013">
    <property type="protein sequence ID" value="KRX49700.1"/>
    <property type="molecule type" value="Genomic_DNA"/>
</dbReference>
<dbReference type="Gene3D" id="2.130.10.10">
    <property type="entry name" value="YVTN repeat-like/Quinoprotein amine dehydrogenase"/>
    <property type="match status" value="1"/>
</dbReference>
<name>A0A0V0UE05_9BILA</name>
<keyword evidence="2" id="KW-1185">Reference proteome</keyword>
<proteinExistence type="predicted"/>
<dbReference type="GO" id="GO:0000209">
    <property type="term" value="P:protein polyubiquitination"/>
    <property type="evidence" value="ECO:0007669"/>
    <property type="project" value="TreeGrafter"/>
</dbReference>
<dbReference type="InterPro" id="IPR036322">
    <property type="entry name" value="WD40_repeat_dom_sf"/>
</dbReference>
<dbReference type="SUPFAM" id="SSF50978">
    <property type="entry name" value="WD40 repeat-like"/>
    <property type="match status" value="1"/>
</dbReference>
<dbReference type="GO" id="GO:0000109">
    <property type="term" value="C:nucleotide-excision repair complex"/>
    <property type="evidence" value="ECO:0007669"/>
    <property type="project" value="TreeGrafter"/>
</dbReference>
<comment type="caution">
    <text evidence="1">The sequence shown here is derived from an EMBL/GenBank/DDBJ whole genome shotgun (WGS) entry which is preliminary data.</text>
</comment>
<dbReference type="GO" id="GO:0006283">
    <property type="term" value="P:transcription-coupled nucleotide-excision repair"/>
    <property type="evidence" value="ECO:0007669"/>
    <property type="project" value="InterPro"/>
</dbReference>
<dbReference type="GO" id="GO:0043161">
    <property type="term" value="P:proteasome-mediated ubiquitin-dependent protein catabolic process"/>
    <property type="evidence" value="ECO:0007669"/>
    <property type="project" value="TreeGrafter"/>
</dbReference>
<dbReference type="PANTHER" id="PTHR46202">
    <property type="entry name" value="DNA EXCISION REPAIR PROTEIN ERCC-8"/>
    <property type="match status" value="1"/>
</dbReference>
<evidence type="ECO:0000313" key="1">
    <source>
        <dbReference type="EMBL" id="KRX49700.1"/>
    </source>
</evidence>
<evidence type="ECO:0000313" key="2">
    <source>
        <dbReference type="Proteomes" id="UP000055048"/>
    </source>
</evidence>
<protein>
    <submittedName>
        <fullName evidence="1">DNA excision repair protein ERCC-8</fullName>
    </submittedName>
</protein>
<dbReference type="GO" id="GO:0031464">
    <property type="term" value="C:Cul4A-RING E3 ubiquitin ligase complex"/>
    <property type="evidence" value="ECO:0007669"/>
    <property type="project" value="TreeGrafter"/>
</dbReference>
<reference evidence="1 2" key="1">
    <citation type="submission" date="2015-01" db="EMBL/GenBank/DDBJ databases">
        <title>Evolution of Trichinella species and genotypes.</title>
        <authorList>
            <person name="Korhonen P.K."/>
            <person name="Edoardo P."/>
            <person name="Giuseppe L.R."/>
            <person name="Gasser R.B."/>
        </authorList>
    </citation>
    <scope>NUCLEOTIDE SEQUENCE [LARGE SCALE GENOMIC DNA]</scope>
    <source>
        <strain evidence="1">ISS417</strain>
    </source>
</reference>
<dbReference type="InterPro" id="IPR015943">
    <property type="entry name" value="WD40/YVTN_repeat-like_dom_sf"/>
</dbReference>
<sequence length="472" mass="54461">MRCDMLSEDFSNHFEGTVDWTEVFSAAKRLNFWAVYWRLCLAKFKATAWKICIFSNYYRRSPTRWCLSEFCLPVVERERCSKVVHPFRVTCIRQLSTSQTLFTMYREYRDLRESGMMCEANSLLQQVETEHLLKMRTTNLLSVDRLTSRMEMDPSEQFFLFAEVTGIVRIAQMRTGEKNMTIIAEWVPRCVIPRTKITCLRWHPWDHSLFTSVGTDGRLHAWSAATMVPVQETELGYKLKYHSICNNPASEPLIAAAYSDRAGIAIVDLRDNIPCFRMAIGEIGISSFVEWSPREKDRLLTMSPTGVYVWDMRSFRVPVKKLVPPDDRSKLRGMKISSDGQHLFTLQGSNRFGLWHLPLMIFVQSTPSQEFSSVIDKTVEFDMFSLVQCDENYAFIPVYDLVHLMCLRTGNIPVHLHGPISGVDQCIYRRISQQLIICGIDSRPCLCTVPTDLDDLRQTPPPQPAPVIDDDF</sequence>
<organism evidence="1 2">
    <name type="scientific">Trichinella murrelli</name>
    <dbReference type="NCBI Taxonomy" id="144512"/>
    <lineage>
        <taxon>Eukaryota</taxon>
        <taxon>Metazoa</taxon>
        <taxon>Ecdysozoa</taxon>
        <taxon>Nematoda</taxon>
        <taxon>Enoplea</taxon>
        <taxon>Dorylaimia</taxon>
        <taxon>Trichinellida</taxon>
        <taxon>Trichinellidae</taxon>
        <taxon>Trichinella</taxon>
    </lineage>
</organism>
<dbReference type="PANTHER" id="PTHR46202:SF1">
    <property type="entry name" value="DNA EXCISION REPAIR PROTEIN ERCC-8"/>
    <property type="match status" value="1"/>
</dbReference>
<accession>A0A0V0UE05</accession>
<dbReference type="OrthoDB" id="5912640at2759"/>
<dbReference type="STRING" id="144512.A0A0V0UE05"/>
<dbReference type="Proteomes" id="UP000055048">
    <property type="component" value="Unassembled WGS sequence"/>
</dbReference>
<dbReference type="InterPro" id="IPR042238">
    <property type="entry name" value="Rad28/ERCC8/Ckn1/ATCSA-1"/>
</dbReference>
<dbReference type="AlphaFoldDB" id="A0A0V0UE05"/>
<gene>
    <name evidence="1" type="primary">Ercc8</name>
    <name evidence="1" type="ORF">T05_5339</name>
</gene>